<protein>
    <submittedName>
        <fullName evidence="7">FAD-dependent oxidoreductase</fullName>
    </submittedName>
</protein>
<keyword evidence="2" id="KW-0285">Flavoprotein</keyword>
<proteinExistence type="predicted"/>
<dbReference type="EMBL" id="BAAAOR010000049">
    <property type="protein sequence ID" value="GAA1548310.1"/>
    <property type="molecule type" value="Genomic_DNA"/>
</dbReference>
<dbReference type="Pfam" id="PF07992">
    <property type="entry name" value="Pyr_redox_2"/>
    <property type="match status" value="1"/>
</dbReference>
<dbReference type="SUPFAM" id="SSF55424">
    <property type="entry name" value="FAD/NAD-linked reductases, dimerisation (C-terminal) domain"/>
    <property type="match status" value="1"/>
</dbReference>
<accession>A0ABN2BYF3</accession>
<comment type="caution">
    <text evidence="7">The sequence shown here is derived from an EMBL/GenBank/DDBJ whole genome shotgun (WGS) entry which is preliminary data.</text>
</comment>
<dbReference type="Proteomes" id="UP001500842">
    <property type="component" value="Unassembled WGS sequence"/>
</dbReference>
<evidence type="ECO:0000256" key="4">
    <source>
        <dbReference type="ARBA" id="ARBA00023002"/>
    </source>
</evidence>
<reference evidence="7 8" key="1">
    <citation type="journal article" date="2019" name="Int. J. Syst. Evol. Microbiol.">
        <title>The Global Catalogue of Microorganisms (GCM) 10K type strain sequencing project: providing services to taxonomists for standard genome sequencing and annotation.</title>
        <authorList>
            <consortium name="The Broad Institute Genomics Platform"/>
            <consortium name="The Broad Institute Genome Sequencing Center for Infectious Disease"/>
            <person name="Wu L."/>
            <person name="Ma J."/>
        </authorList>
    </citation>
    <scope>NUCLEOTIDE SEQUENCE [LARGE SCALE GENOMIC DNA]</scope>
    <source>
        <strain evidence="7 8">JCM 14942</strain>
    </source>
</reference>
<dbReference type="InterPro" id="IPR023753">
    <property type="entry name" value="FAD/NAD-binding_dom"/>
</dbReference>
<organism evidence="7 8">
    <name type="scientific">Nocardioides humi</name>
    <dbReference type="NCBI Taxonomy" id="449461"/>
    <lineage>
        <taxon>Bacteria</taxon>
        <taxon>Bacillati</taxon>
        <taxon>Actinomycetota</taxon>
        <taxon>Actinomycetes</taxon>
        <taxon>Propionibacteriales</taxon>
        <taxon>Nocardioidaceae</taxon>
        <taxon>Nocardioides</taxon>
    </lineage>
</organism>
<sequence>MTVGAGSGHDVVVVGAGAAGLTAAESLRRDGFAGRITLVGDEHHAPYDRPPLSKQVLAGEWEAARAALRPDEHYRAQDIDLSLRTTARALDPATRRLTLATGEELGYRHLVIATGVTPRRLPFGHDLHGVHTLKTIDDAAAIAQGLASASRVLVVGAGFLGTEIAATARKLGREVVVVDVLDAPLVRGLGAWMGEVVRDVHAANGVEIRTGTGIVGLTSLDGRVTGADLSDGSHLAADLVVVAIGSQPTTGWLGRSGIGLDDGVLCDEFCFAAEDVVAVGDVARFRHLGYGRSLRLEHRMNATEQARAAVANLLAPPEGRVAFEPIPYFWTDQYAYKIQAYGLTPADAAVRVVRGDVAERRFVAAYEVDGRAVGFVGWNSPRDLRALLPELEHRRVDV</sequence>
<evidence type="ECO:0000313" key="7">
    <source>
        <dbReference type="EMBL" id="GAA1548310.1"/>
    </source>
</evidence>
<dbReference type="PANTHER" id="PTHR43557">
    <property type="entry name" value="APOPTOSIS-INDUCING FACTOR 1"/>
    <property type="match status" value="1"/>
</dbReference>
<evidence type="ECO:0000256" key="2">
    <source>
        <dbReference type="ARBA" id="ARBA00022630"/>
    </source>
</evidence>
<evidence type="ECO:0000313" key="8">
    <source>
        <dbReference type="Proteomes" id="UP001500842"/>
    </source>
</evidence>
<dbReference type="InterPro" id="IPR016156">
    <property type="entry name" value="FAD/NAD-linked_Rdtase_dimer_sf"/>
</dbReference>
<evidence type="ECO:0000259" key="6">
    <source>
        <dbReference type="Pfam" id="PF14759"/>
    </source>
</evidence>
<dbReference type="RefSeq" id="WP_141004260.1">
    <property type="nucleotide sequence ID" value="NZ_BAAAOR010000049.1"/>
</dbReference>
<evidence type="ECO:0000256" key="1">
    <source>
        <dbReference type="ARBA" id="ARBA00001974"/>
    </source>
</evidence>
<keyword evidence="4" id="KW-0560">Oxidoreductase</keyword>
<comment type="cofactor">
    <cofactor evidence="1">
        <name>FAD</name>
        <dbReference type="ChEBI" id="CHEBI:57692"/>
    </cofactor>
</comment>
<feature type="domain" description="FAD/NAD(P)-binding" evidence="5">
    <location>
        <begin position="9"/>
        <end position="306"/>
    </location>
</feature>
<dbReference type="InterPro" id="IPR028202">
    <property type="entry name" value="Reductase_C"/>
</dbReference>
<dbReference type="SUPFAM" id="SSF51905">
    <property type="entry name" value="FAD/NAD(P)-binding domain"/>
    <property type="match status" value="2"/>
</dbReference>
<keyword evidence="8" id="KW-1185">Reference proteome</keyword>
<dbReference type="PANTHER" id="PTHR43557:SF2">
    <property type="entry name" value="RIESKE DOMAIN-CONTAINING PROTEIN-RELATED"/>
    <property type="match status" value="1"/>
</dbReference>
<dbReference type="InterPro" id="IPR036188">
    <property type="entry name" value="FAD/NAD-bd_sf"/>
</dbReference>
<feature type="domain" description="Reductase C-terminal" evidence="6">
    <location>
        <begin position="328"/>
        <end position="387"/>
    </location>
</feature>
<dbReference type="PRINTS" id="PR00368">
    <property type="entry name" value="FADPNR"/>
</dbReference>
<evidence type="ECO:0000259" key="5">
    <source>
        <dbReference type="Pfam" id="PF07992"/>
    </source>
</evidence>
<dbReference type="PRINTS" id="PR00411">
    <property type="entry name" value="PNDRDTASEI"/>
</dbReference>
<dbReference type="Pfam" id="PF14759">
    <property type="entry name" value="Reductase_C"/>
    <property type="match status" value="1"/>
</dbReference>
<dbReference type="InterPro" id="IPR050446">
    <property type="entry name" value="FAD-oxidoreductase/Apoptosis"/>
</dbReference>
<dbReference type="Gene3D" id="3.50.50.60">
    <property type="entry name" value="FAD/NAD(P)-binding domain"/>
    <property type="match status" value="2"/>
</dbReference>
<evidence type="ECO:0000256" key="3">
    <source>
        <dbReference type="ARBA" id="ARBA00022827"/>
    </source>
</evidence>
<dbReference type="Gene3D" id="3.30.390.30">
    <property type="match status" value="1"/>
</dbReference>
<keyword evidence="3" id="KW-0274">FAD</keyword>
<name>A0ABN2BYF3_9ACTN</name>
<gene>
    <name evidence="7" type="ORF">GCM10009788_57910</name>
</gene>